<dbReference type="Proteomes" id="UP000054549">
    <property type="component" value="Unassembled WGS sequence"/>
</dbReference>
<organism evidence="1 2">
    <name type="scientific">Amanita muscaria (strain Koide BX008)</name>
    <dbReference type="NCBI Taxonomy" id="946122"/>
    <lineage>
        <taxon>Eukaryota</taxon>
        <taxon>Fungi</taxon>
        <taxon>Dikarya</taxon>
        <taxon>Basidiomycota</taxon>
        <taxon>Agaricomycotina</taxon>
        <taxon>Agaricomycetes</taxon>
        <taxon>Agaricomycetidae</taxon>
        <taxon>Agaricales</taxon>
        <taxon>Pluteineae</taxon>
        <taxon>Amanitaceae</taxon>
        <taxon>Amanita</taxon>
    </lineage>
</organism>
<evidence type="ECO:0000313" key="1">
    <source>
        <dbReference type="EMBL" id="KIL68299.1"/>
    </source>
</evidence>
<dbReference type="InParanoid" id="A0A0C2TMB0"/>
<name>A0A0C2TMB0_AMAMK</name>
<gene>
    <name evidence="1" type="ORF">M378DRAFT_158836</name>
</gene>
<dbReference type="AlphaFoldDB" id="A0A0C2TMB0"/>
<proteinExistence type="predicted"/>
<dbReference type="OrthoDB" id="2684181at2759"/>
<accession>A0A0C2TMB0</accession>
<dbReference type="EMBL" id="KN818229">
    <property type="protein sequence ID" value="KIL68299.1"/>
    <property type="molecule type" value="Genomic_DNA"/>
</dbReference>
<protein>
    <submittedName>
        <fullName evidence="1">Uncharacterized protein</fullName>
    </submittedName>
</protein>
<sequence length="162" mass="18083">MEPKTIEDYFTISFACWAGIQVIRSQELDGFANEYKVWNAAHNLAYKDIKRNPEVAVLPDSPDANDPDLLSDLLSACCVSGDTAETSLAGSTTTPRELGPHLIDKTVRYRDQETGKIMELTIQDCGTSHLKGKWFEVEYDDLTVLQITSGKLEEILANRVDE</sequence>
<reference evidence="1 2" key="1">
    <citation type="submission" date="2014-04" db="EMBL/GenBank/DDBJ databases">
        <title>Evolutionary Origins and Diversification of the Mycorrhizal Mutualists.</title>
        <authorList>
            <consortium name="DOE Joint Genome Institute"/>
            <consortium name="Mycorrhizal Genomics Consortium"/>
            <person name="Kohler A."/>
            <person name="Kuo A."/>
            <person name="Nagy L.G."/>
            <person name="Floudas D."/>
            <person name="Copeland A."/>
            <person name="Barry K.W."/>
            <person name="Cichocki N."/>
            <person name="Veneault-Fourrey C."/>
            <person name="LaButti K."/>
            <person name="Lindquist E.A."/>
            <person name="Lipzen A."/>
            <person name="Lundell T."/>
            <person name="Morin E."/>
            <person name="Murat C."/>
            <person name="Riley R."/>
            <person name="Ohm R."/>
            <person name="Sun H."/>
            <person name="Tunlid A."/>
            <person name="Henrissat B."/>
            <person name="Grigoriev I.V."/>
            <person name="Hibbett D.S."/>
            <person name="Martin F."/>
        </authorList>
    </citation>
    <scope>NUCLEOTIDE SEQUENCE [LARGE SCALE GENOMIC DNA]</scope>
    <source>
        <strain evidence="1 2">Koide BX008</strain>
    </source>
</reference>
<dbReference type="HOGENOM" id="CLU_1634949_0_0_1"/>
<keyword evidence="2" id="KW-1185">Reference proteome</keyword>
<evidence type="ECO:0000313" key="2">
    <source>
        <dbReference type="Proteomes" id="UP000054549"/>
    </source>
</evidence>